<accession>A0A9E8NGS8</accession>
<dbReference type="KEGG" id="dpf:ON006_07420"/>
<keyword evidence="3" id="KW-1185">Reference proteome</keyword>
<evidence type="ECO:0000313" key="3">
    <source>
        <dbReference type="Proteomes" id="UP001164653"/>
    </source>
</evidence>
<proteinExistence type="predicted"/>
<evidence type="ECO:0000259" key="1">
    <source>
        <dbReference type="Pfam" id="PF24731"/>
    </source>
</evidence>
<dbReference type="RefSeq" id="WP_244819113.1">
    <property type="nucleotide sequence ID" value="NZ_CP112998.1"/>
</dbReference>
<organism evidence="2 3">
    <name type="scientific">Dyadobacter pollutisoli</name>
    <dbReference type="NCBI Taxonomy" id="2910158"/>
    <lineage>
        <taxon>Bacteria</taxon>
        <taxon>Pseudomonadati</taxon>
        <taxon>Bacteroidota</taxon>
        <taxon>Cytophagia</taxon>
        <taxon>Cytophagales</taxon>
        <taxon>Spirosomataceae</taxon>
        <taxon>Dyadobacter</taxon>
    </lineage>
</organism>
<name>A0A9E8NGS8_9BACT</name>
<sequence>MEKIERIISIFDKKNGGLLSEINIDNIPLPVLKDIFMPPDDDHLMIDPQIIKKKHIKSLIPYLEKSMVFDFKSFVYSVDCFKIDD</sequence>
<gene>
    <name evidence="2" type="ORF">ON006_07420</name>
</gene>
<reference evidence="2" key="1">
    <citation type="submission" date="2022-11" db="EMBL/GenBank/DDBJ databases">
        <title>Dyadobacter pollutisoli sp. nov., isolated from plastic dumped soil.</title>
        <authorList>
            <person name="Kim J.M."/>
            <person name="Kim K.R."/>
            <person name="Lee J.K."/>
            <person name="Hao L."/>
            <person name="Jeon C.O."/>
        </authorList>
    </citation>
    <scope>NUCLEOTIDE SEQUENCE</scope>
    <source>
        <strain evidence="2">U1</strain>
    </source>
</reference>
<dbReference type="AlphaFoldDB" id="A0A9E8NGS8"/>
<dbReference type="InterPro" id="IPR056100">
    <property type="entry name" value="DUF7683"/>
</dbReference>
<feature type="domain" description="DUF7683" evidence="1">
    <location>
        <begin position="5"/>
        <end position="78"/>
    </location>
</feature>
<evidence type="ECO:0000313" key="2">
    <source>
        <dbReference type="EMBL" id="WAC13779.1"/>
    </source>
</evidence>
<dbReference type="Proteomes" id="UP001164653">
    <property type="component" value="Chromosome"/>
</dbReference>
<protein>
    <recommendedName>
        <fullName evidence="1">DUF7683 domain-containing protein</fullName>
    </recommendedName>
</protein>
<dbReference type="Pfam" id="PF24731">
    <property type="entry name" value="DUF7683"/>
    <property type="match status" value="1"/>
</dbReference>
<dbReference type="EMBL" id="CP112998">
    <property type="protein sequence ID" value="WAC13779.1"/>
    <property type="molecule type" value="Genomic_DNA"/>
</dbReference>